<dbReference type="GO" id="GO:0006914">
    <property type="term" value="P:autophagy"/>
    <property type="evidence" value="ECO:0007669"/>
    <property type="project" value="InterPro"/>
</dbReference>
<comment type="caution">
    <text evidence="9">The sequence shown here is derived from an EMBL/GenBank/DDBJ whole genome shotgun (WGS) entry which is preliminary data.</text>
</comment>
<evidence type="ECO:0000313" key="10">
    <source>
        <dbReference type="Proteomes" id="UP000288805"/>
    </source>
</evidence>
<feature type="transmembrane region" description="Helical" evidence="8">
    <location>
        <begin position="150"/>
        <end position="166"/>
    </location>
</feature>
<reference evidence="9 10" key="1">
    <citation type="journal article" date="2018" name="PLoS Genet.">
        <title>Population sequencing reveals clonal diversity and ancestral inbreeding in the grapevine cultivar Chardonnay.</title>
        <authorList>
            <person name="Roach M.J."/>
            <person name="Johnson D.L."/>
            <person name="Bohlmann J."/>
            <person name="van Vuuren H.J."/>
            <person name="Jones S.J."/>
            <person name="Pretorius I.S."/>
            <person name="Schmidt S.A."/>
            <person name="Borneman A.R."/>
        </authorList>
    </citation>
    <scope>NUCLEOTIDE SEQUENCE [LARGE SCALE GENOMIC DNA]</scope>
    <source>
        <strain evidence="10">cv. Chardonnay</strain>
        <tissue evidence="9">Leaf</tissue>
    </source>
</reference>
<dbReference type="GO" id="GO:0009651">
    <property type="term" value="P:response to salt stress"/>
    <property type="evidence" value="ECO:0007669"/>
    <property type="project" value="InterPro"/>
</dbReference>
<dbReference type="PANTHER" id="PTHR46852">
    <property type="entry name" value="ALKALINE CERAMIDASE"/>
    <property type="match status" value="1"/>
</dbReference>
<dbReference type="Pfam" id="PF05875">
    <property type="entry name" value="Ceramidase"/>
    <property type="match status" value="1"/>
</dbReference>
<evidence type="ECO:0000256" key="3">
    <source>
        <dbReference type="ARBA" id="ARBA00022692"/>
    </source>
</evidence>
<dbReference type="InterPro" id="IPR008901">
    <property type="entry name" value="ACER"/>
</dbReference>
<organism evidence="9 10">
    <name type="scientific">Vitis vinifera</name>
    <name type="common">Grape</name>
    <dbReference type="NCBI Taxonomy" id="29760"/>
    <lineage>
        <taxon>Eukaryota</taxon>
        <taxon>Viridiplantae</taxon>
        <taxon>Streptophyta</taxon>
        <taxon>Embryophyta</taxon>
        <taxon>Tracheophyta</taxon>
        <taxon>Spermatophyta</taxon>
        <taxon>Magnoliopsida</taxon>
        <taxon>eudicotyledons</taxon>
        <taxon>Gunneridae</taxon>
        <taxon>Pentapetalae</taxon>
        <taxon>rosids</taxon>
        <taxon>Vitales</taxon>
        <taxon>Vitaceae</taxon>
        <taxon>Viteae</taxon>
        <taxon>Vitis</taxon>
    </lineage>
</organism>
<comment type="cofactor">
    <cofactor evidence="7">
        <name>Zn(2+)</name>
        <dbReference type="ChEBI" id="CHEBI:29105"/>
    </cofactor>
</comment>
<keyword evidence="3 8" id="KW-0812">Transmembrane</keyword>
<dbReference type="GO" id="GO:0016811">
    <property type="term" value="F:hydrolase activity, acting on carbon-nitrogen (but not peptide) bonds, in linear amides"/>
    <property type="evidence" value="ECO:0007669"/>
    <property type="project" value="InterPro"/>
</dbReference>
<feature type="transmembrane region" description="Helical" evidence="8">
    <location>
        <begin position="12"/>
        <end position="35"/>
    </location>
</feature>
<protein>
    <submittedName>
        <fullName evidence="9">Alkaline ceramidase</fullName>
    </submittedName>
</protein>
<feature type="transmembrane region" description="Helical" evidence="8">
    <location>
        <begin position="89"/>
        <end position="109"/>
    </location>
</feature>
<evidence type="ECO:0000256" key="6">
    <source>
        <dbReference type="ARBA" id="ARBA00023136"/>
    </source>
</evidence>
<keyword evidence="7" id="KW-0479">Metal-binding</keyword>
<keyword evidence="5 8" id="KW-1133">Transmembrane helix</keyword>
<feature type="binding site" evidence="7">
    <location>
        <position position="184"/>
    </location>
    <ligand>
        <name>Zn(2+)</name>
        <dbReference type="ChEBI" id="CHEBI:29105"/>
        <note>catalytic</note>
    </ligand>
</feature>
<evidence type="ECO:0000256" key="5">
    <source>
        <dbReference type="ARBA" id="ARBA00022989"/>
    </source>
</evidence>
<keyword evidence="4" id="KW-0378">Hydrolase</keyword>
<evidence type="ECO:0000256" key="4">
    <source>
        <dbReference type="ARBA" id="ARBA00022801"/>
    </source>
</evidence>
<dbReference type="AlphaFoldDB" id="A0A438FE29"/>
<dbReference type="GO" id="GO:0098542">
    <property type="term" value="P:defense response to other organism"/>
    <property type="evidence" value="ECO:0007669"/>
    <property type="project" value="InterPro"/>
</dbReference>
<proteinExistence type="inferred from homology"/>
<sequence length="234" mass="27188">MLELWCRLSIWSLACVAIAFYTFACSWTCFIIDGLEKPLIKVGEWGIKAPAPHMGNMENASAFKQQQSDETPMVWEMLLYLYILYSPDWHYRSTMPTFLFLYGAVFAIVHSQFRFRTGFKVHYVILCLLCIPRMYKYYIHTKDTSAKRLAKWYVVTLFLGSLCWLFDRLFCKEISGWPVNPQGHCHVACLNGFQFLLCQHVLDVLPGSATRLGPKVVHFMGIFPYVKINKPKTQ</sequence>
<dbReference type="GO" id="GO:0016020">
    <property type="term" value="C:membrane"/>
    <property type="evidence" value="ECO:0007669"/>
    <property type="project" value="UniProtKB-SubCell"/>
</dbReference>
<comment type="similarity">
    <text evidence="2">Belongs to the alkaline ceramidase family.</text>
</comment>
<evidence type="ECO:0000256" key="2">
    <source>
        <dbReference type="ARBA" id="ARBA00009780"/>
    </source>
</evidence>
<name>A0A438FE29_VITVI</name>
<dbReference type="EMBL" id="QGNW01000968">
    <property type="protein sequence ID" value="RVW58235.1"/>
    <property type="molecule type" value="Genomic_DNA"/>
</dbReference>
<evidence type="ECO:0000313" key="9">
    <source>
        <dbReference type="EMBL" id="RVW58235.1"/>
    </source>
</evidence>
<keyword evidence="7" id="KW-0862">Zinc</keyword>
<dbReference type="GO" id="GO:0046872">
    <property type="term" value="F:metal ion binding"/>
    <property type="evidence" value="ECO:0007669"/>
    <property type="project" value="UniProtKB-KW"/>
</dbReference>
<evidence type="ECO:0000256" key="1">
    <source>
        <dbReference type="ARBA" id="ARBA00004141"/>
    </source>
</evidence>
<gene>
    <name evidence="9" type="primary">ACER_3</name>
    <name evidence="9" type="ORF">CK203_111228</name>
</gene>
<dbReference type="PANTHER" id="PTHR46852:SF5">
    <property type="entry name" value="ALKALINE CERAMIDASE"/>
    <property type="match status" value="1"/>
</dbReference>
<dbReference type="InterPro" id="IPR044219">
    <property type="entry name" value="ACER_plant"/>
</dbReference>
<comment type="subcellular location">
    <subcellularLocation>
        <location evidence="1">Membrane</location>
        <topology evidence="1">Multi-pass membrane protein</topology>
    </subcellularLocation>
</comment>
<evidence type="ECO:0000256" key="8">
    <source>
        <dbReference type="SAM" id="Phobius"/>
    </source>
</evidence>
<dbReference type="Proteomes" id="UP000288805">
    <property type="component" value="Unassembled WGS sequence"/>
</dbReference>
<keyword evidence="6 8" id="KW-0472">Membrane</keyword>
<dbReference type="GO" id="GO:0006672">
    <property type="term" value="P:ceramide metabolic process"/>
    <property type="evidence" value="ECO:0007669"/>
    <property type="project" value="InterPro"/>
</dbReference>
<evidence type="ECO:0000256" key="7">
    <source>
        <dbReference type="PIRSR" id="PIRSR608901-2"/>
    </source>
</evidence>
<accession>A0A438FE29</accession>